<dbReference type="GO" id="GO:0016020">
    <property type="term" value="C:membrane"/>
    <property type="evidence" value="ECO:0007669"/>
    <property type="project" value="InterPro"/>
</dbReference>
<comment type="caution">
    <text evidence="4">The sequence shown here is derived from an EMBL/GenBank/DDBJ whole genome shotgun (WGS) entry which is preliminary data.</text>
</comment>
<feature type="transmembrane region" description="Helical" evidence="2">
    <location>
        <begin position="95"/>
        <end position="114"/>
    </location>
</feature>
<dbReference type="OrthoDB" id="7849325at2"/>
<feature type="transmembrane region" description="Helical" evidence="2">
    <location>
        <begin position="62"/>
        <end position="83"/>
    </location>
</feature>
<feature type="transmembrane region" description="Helical" evidence="2">
    <location>
        <begin position="198"/>
        <end position="218"/>
    </location>
</feature>
<evidence type="ECO:0000313" key="4">
    <source>
        <dbReference type="EMBL" id="EEG78562.1"/>
    </source>
</evidence>
<evidence type="ECO:0000313" key="5">
    <source>
        <dbReference type="Proteomes" id="UP000006443"/>
    </source>
</evidence>
<feature type="transmembrane region" description="Helical" evidence="2">
    <location>
        <begin position="269"/>
        <end position="289"/>
    </location>
</feature>
<evidence type="ECO:0000256" key="1">
    <source>
        <dbReference type="ARBA" id="ARBA00007362"/>
    </source>
</evidence>
<name>C0GDS9_DETAL</name>
<dbReference type="STRING" id="555088.DealDRAFT_0492"/>
<dbReference type="RefSeq" id="WP_008514539.1">
    <property type="nucleotide sequence ID" value="NZ_ACJM01000002.1"/>
</dbReference>
<feature type="domain" description="EamA" evidence="3">
    <location>
        <begin position="168"/>
        <end position="314"/>
    </location>
</feature>
<feature type="transmembrane region" description="Helical" evidence="2">
    <location>
        <begin position="243"/>
        <end position="263"/>
    </location>
</feature>
<feature type="transmembrane region" description="Helical" evidence="2">
    <location>
        <begin position="34"/>
        <end position="56"/>
    </location>
</feature>
<keyword evidence="2" id="KW-0472">Membrane</keyword>
<keyword evidence="2" id="KW-1133">Transmembrane helix</keyword>
<keyword evidence="5" id="KW-1185">Reference proteome</keyword>
<dbReference type="SUPFAM" id="SSF103481">
    <property type="entry name" value="Multidrug resistance efflux transporter EmrE"/>
    <property type="match status" value="2"/>
</dbReference>
<dbReference type="InterPro" id="IPR037185">
    <property type="entry name" value="EmrE-like"/>
</dbReference>
<feature type="domain" description="EamA" evidence="3">
    <location>
        <begin position="1"/>
        <end position="137"/>
    </location>
</feature>
<dbReference type="InterPro" id="IPR000620">
    <property type="entry name" value="EamA_dom"/>
</dbReference>
<feature type="transmembrane region" description="Helical" evidence="2">
    <location>
        <begin position="120"/>
        <end position="136"/>
    </location>
</feature>
<dbReference type="eggNOG" id="COG0697">
    <property type="taxonomic scope" value="Bacteria"/>
</dbReference>
<reference evidence="4 5" key="1">
    <citation type="submission" date="2009-02" db="EMBL/GenBank/DDBJ databases">
        <title>Sequencing of the draft genome and assembly of Dethiobacter alkaliphilus AHT 1.</title>
        <authorList>
            <consortium name="US DOE Joint Genome Institute (JGI-PGF)"/>
            <person name="Lucas S."/>
            <person name="Copeland A."/>
            <person name="Lapidus A."/>
            <person name="Glavina del Rio T."/>
            <person name="Dalin E."/>
            <person name="Tice H."/>
            <person name="Bruce D."/>
            <person name="Goodwin L."/>
            <person name="Pitluck S."/>
            <person name="Larimer F."/>
            <person name="Land M.L."/>
            <person name="Hauser L."/>
            <person name="Muyzer G."/>
        </authorList>
    </citation>
    <scope>NUCLEOTIDE SEQUENCE [LARGE SCALE GENOMIC DNA]</scope>
    <source>
        <strain evidence="4 5">AHT 1</strain>
    </source>
</reference>
<accession>C0GDS9</accession>
<keyword evidence="2" id="KW-0812">Transmembrane</keyword>
<gene>
    <name evidence="4" type="ORF">DealDRAFT_0492</name>
</gene>
<proteinExistence type="inferred from homology"/>
<organism evidence="4 5">
    <name type="scientific">Dethiobacter alkaliphilus AHT 1</name>
    <dbReference type="NCBI Taxonomy" id="555088"/>
    <lineage>
        <taxon>Bacteria</taxon>
        <taxon>Bacillati</taxon>
        <taxon>Bacillota</taxon>
        <taxon>Dethiobacteria</taxon>
        <taxon>Dethiobacterales</taxon>
        <taxon>Dethiobacteraceae</taxon>
        <taxon>Dethiobacter</taxon>
    </lineage>
</organism>
<dbReference type="EMBL" id="ACJM01000002">
    <property type="protein sequence ID" value="EEG78562.1"/>
    <property type="molecule type" value="Genomic_DNA"/>
</dbReference>
<dbReference type="Proteomes" id="UP000006443">
    <property type="component" value="Unassembled WGS sequence"/>
</dbReference>
<dbReference type="PANTHER" id="PTHR22911">
    <property type="entry name" value="ACYL-MALONYL CONDENSING ENZYME-RELATED"/>
    <property type="match status" value="1"/>
</dbReference>
<evidence type="ECO:0000259" key="3">
    <source>
        <dbReference type="Pfam" id="PF00892"/>
    </source>
</evidence>
<dbReference type="PANTHER" id="PTHR22911:SF137">
    <property type="entry name" value="SOLUTE CARRIER FAMILY 35 MEMBER G2-RELATED"/>
    <property type="match status" value="1"/>
</dbReference>
<evidence type="ECO:0000256" key="2">
    <source>
        <dbReference type="SAM" id="Phobius"/>
    </source>
</evidence>
<protein>
    <recommendedName>
        <fullName evidence="3">EamA domain-containing protein</fullName>
    </recommendedName>
</protein>
<dbReference type="Pfam" id="PF00892">
    <property type="entry name" value="EamA"/>
    <property type="match status" value="2"/>
</dbReference>
<feature type="transmembrane region" description="Helical" evidence="2">
    <location>
        <begin position="296"/>
        <end position="314"/>
    </location>
</feature>
<comment type="similarity">
    <text evidence="1">Belongs to the EamA transporter family.</text>
</comment>
<dbReference type="AlphaFoldDB" id="C0GDS9"/>
<feature type="transmembrane region" description="Helical" evidence="2">
    <location>
        <begin position="164"/>
        <end position="186"/>
    </location>
</feature>
<sequence>MGELLALLGGFFFSSSNLMARQGMKTMERNGGQLVTLLMTNTVNIIALLILVLLSALPQLTFWGLFYFGLAGVFTTFAGRFFLFASIERIGATRAGLFKVSAPMFTIFLGITILGDRLTPTDFIGSAVVLSGLYILSASKDMKAPSANIGIVPAEVAKTREKPFALDMGVIFGVLSGLSLSVGHILRQLGMRQIGSPIVGVAAGTVVSLLCIIIYMLIKNRGDFENITASAKQALCFKKECRGYLWCGFFNTLAQYLFFASLLYTSVSIANILISTEALFNLLLVALFFRSDEPLSPRLIFISLFILAGVVLVIL</sequence>